<protein>
    <submittedName>
        <fullName evidence="3">BMP family ABC transporter substrate-binding protein</fullName>
    </submittedName>
</protein>
<sequence>MVDRLRLSRRSVLGTMTAAGGLGVLGSALPFAPALAKDLTIGFIYVGPRDDFGYNQAHAEGAAAVRAMAGVKVLEEEKVPETVDVEKTMESMISLDGASLLFPTSFGYFDPHMLKVAKKHKDLVFLHCGGLWTKGKHPDNVGSYFGYIDEAQYLSGIVAGYASKSKKLGFIAAKPIPQVLRNINSFTLGARSVDPTITTSVIFTGDWSMPVKEAEAANSLIGQGVDVLTCHVDSPKVVVETAEKRGVFVTGYHASQAKLAPNGYLTGAEWNWPKVYTDYVKMVQGGVKPPNLVRGGLKEGIVKTSPYGVAVSEKARAHADGVKGQFMAGSFVIYKGPLKDNKGNVVVAAGKEHGQTDIALESMNWLVEGVVGSLG</sequence>
<dbReference type="Pfam" id="PF02608">
    <property type="entry name" value="Bmp"/>
    <property type="match status" value="1"/>
</dbReference>
<dbReference type="RefSeq" id="WP_126618553.1">
    <property type="nucleotide sequence ID" value="NZ_JBHUCY010000050.1"/>
</dbReference>
<dbReference type="InterPro" id="IPR052910">
    <property type="entry name" value="ABC-Purine-Binding"/>
</dbReference>
<dbReference type="PANTHER" id="PTHR43208">
    <property type="entry name" value="ABC TRANSPORTER SUBSTRATE-BINDING PROTEIN"/>
    <property type="match status" value="1"/>
</dbReference>
<dbReference type="PROSITE" id="PS51318">
    <property type="entry name" value="TAT"/>
    <property type="match status" value="1"/>
</dbReference>
<name>A0A431VD62_9PROT</name>
<keyword evidence="1" id="KW-0732">Signal</keyword>
<proteinExistence type="predicted"/>
<keyword evidence="4" id="KW-1185">Reference proteome</keyword>
<dbReference type="Gene3D" id="3.40.50.2300">
    <property type="match status" value="2"/>
</dbReference>
<evidence type="ECO:0000259" key="2">
    <source>
        <dbReference type="Pfam" id="PF02608"/>
    </source>
</evidence>
<dbReference type="EMBL" id="RXMA01000022">
    <property type="protein sequence ID" value="RTR16895.1"/>
    <property type="molecule type" value="Genomic_DNA"/>
</dbReference>
<dbReference type="GO" id="GO:0005886">
    <property type="term" value="C:plasma membrane"/>
    <property type="evidence" value="ECO:0007669"/>
    <property type="project" value="InterPro"/>
</dbReference>
<organism evidence="3 4">
    <name type="scientific">Azospirillum griseum</name>
    <dbReference type="NCBI Taxonomy" id="2496639"/>
    <lineage>
        <taxon>Bacteria</taxon>
        <taxon>Pseudomonadati</taxon>
        <taxon>Pseudomonadota</taxon>
        <taxon>Alphaproteobacteria</taxon>
        <taxon>Rhodospirillales</taxon>
        <taxon>Azospirillaceae</taxon>
        <taxon>Azospirillum</taxon>
    </lineage>
</organism>
<evidence type="ECO:0000313" key="3">
    <source>
        <dbReference type="EMBL" id="RTR16895.1"/>
    </source>
</evidence>
<dbReference type="CDD" id="cd19963">
    <property type="entry name" value="PBP1_BMP-like"/>
    <property type="match status" value="1"/>
</dbReference>
<dbReference type="InterPro" id="IPR003760">
    <property type="entry name" value="PnrA-like"/>
</dbReference>
<gene>
    <name evidence="3" type="ORF">EJ903_19450</name>
</gene>
<reference evidence="3 4" key="1">
    <citation type="submission" date="2018-12" db="EMBL/GenBank/DDBJ databases">
        <authorList>
            <person name="Yang Y."/>
        </authorList>
    </citation>
    <scope>NUCLEOTIDE SEQUENCE [LARGE SCALE GENOMIC DNA]</scope>
    <source>
        <strain evidence="3 4">L-25-5w-1</strain>
    </source>
</reference>
<dbReference type="AlphaFoldDB" id="A0A431VD62"/>
<dbReference type="InterPro" id="IPR006311">
    <property type="entry name" value="TAT_signal"/>
</dbReference>
<feature type="domain" description="ABC transporter substrate-binding protein PnrA-like" evidence="2">
    <location>
        <begin position="40"/>
        <end position="305"/>
    </location>
</feature>
<evidence type="ECO:0000313" key="4">
    <source>
        <dbReference type="Proteomes" id="UP000277007"/>
    </source>
</evidence>
<dbReference type="Proteomes" id="UP000277007">
    <property type="component" value="Unassembled WGS sequence"/>
</dbReference>
<dbReference type="OrthoDB" id="9781639at2"/>
<comment type="caution">
    <text evidence="3">The sequence shown here is derived from an EMBL/GenBank/DDBJ whole genome shotgun (WGS) entry which is preliminary data.</text>
</comment>
<accession>A0A431VD62</accession>
<evidence type="ECO:0000256" key="1">
    <source>
        <dbReference type="ARBA" id="ARBA00022729"/>
    </source>
</evidence>
<dbReference type="PANTHER" id="PTHR43208:SF1">
    <property type="entry name" value="ABC TRANSPORTER SUBSTRATE-BINDING PROTEIN"/>
    <property type="match status" value="1"/>
</dbReference>